<feature type="region of interest" description="Disordered" evidence="1">
    <location>
        <begin position="511"/>
        <end position="919"/>
    </location>
</feature>
<feature type="compositionally biased region" description="Polar residues" evidence="1">
    <location>
        <begin position="712"/>
        <end position="723"/>
    </location>
</feature>
<gene>
    <name evidence="2" type="ORF">O3P69_005299</name>
</gene>
<reference evidence="2 3" key="1">
    <citation type="submission" date="2023-03" db="EMBL/GenBank/DDBJ databases">
        <title>High-quality genome of Scylla paramamosain provides insights in environmental adaptation.</title>
        <authorList>
            <person name="Zhang L."/>
        </authorList>
    </citation>
    <scope>NUCLEOTIDE SEQUENCE [LARGE SCALE GENOMIC DNA]</scope>
    <source>
        <strain evidence="2">LZ_2023a</strain>
        <tissue evidence="2">Muscle</tissue>
    </source>
</reference>
<comment type="caution">
    <text evidence="2">The sequence shown here is derived from an EMBL/GenBank/DDBJ whole genome shotgun (WGS) entry which is preliminary data.</text>
</comment>
<feature type="compositionally biased region" description="Basic and acidic residues" evidence="1">
    <location>
        <begin position="211"/>
        <end position="222"/>
    </location>
</feature>
<feature type="region of interest" description="Disordered" evidence="1">
    <location>
        <begin position="192"/>
        <end position="227"/>
    </location>
</feature>
<feature type="compositionally biased region" description="Pro residues" evidence="1">
    <location>
        <begin position="774"/>
        <end position="795"/>
    </location>
</feature>
<dbReference type="PROSITE" id="PS51257">
    <property type="entry name" value="PROKAR_LIPOPROTEIN"/>
    <property type="match status" value="1"/>
</dbReference>
<sequence>MSVRITARYPSPSTGVAAVSGWLLVASCSSLFDDVDMTLGEKQLSPETSVARGESLFGGVKMSLSTKELQEAGLWDAAGPAFGGLPASGSYTLPQPQAKRVASATVSTGLSSPKRGSLFDELPNAGASYPGAGVSASRYFTTAAPRTTASLFQVSGLVLPLSQDEVRQQGSASLQAFPLPDPIQTHQAAAPLQGSMQPTSEMQESQDSMEEEKKEQEMKNKEENEEEDVLSALQLLERYAPQLAAVLNATAMKKDSSTTFPHAVQGDFQLALETLSGSHQKEANGNSASYEDPLHLYSFLDNTNEEVSLSSNRERLSKKESIAATRRQRLEDLRLALDIIRSLESPPVKDEDEEFQLKLAKSIFDQHINSLSELTRRQRDTLHSLMTMVRGSSRPRNPNSFRLPPVKDARPPASPPASRRNSYLPPRQDDPPPAAPRRRYGPPQRDDPPPLRDPEPPAPPRRTYGAPQQRDPLPPAPPDDGDSEEATGTGHLSLTFTPADIYTVLSGIHSAPKDMLTPSRSYGTPAKQGPTPPPRYYIAVPSSIRTQADDPQPPLADDVRPPAPPVPTTTRRPSREYLPPRDEGRRPYDSFESFLADPLPLETVESLEDDADSWRPISRPADPSMYSQRPSDEQRDDARSTTMTTHNYHYHYHYSQLSESDSSSGEEQRDDVMTMEGYGDRQDDSLQDMGYGRQRDVPALPPATQRRHRGQSDPNVSSYSSILSVDPDDSSFESLSQPPAPPLSGYATPPANPPEPPRRGYGSPPAAPPMKGYGPPPAPPAPPRAPPAPPRPPSPMRGYGAPPANPPMMYRPQRAPPSFYSAPQAPTRFPRSPTPVTNAPDNPTSPAPPPPPTIYGAPLADPSPPAPPPVYGALPANPTSPPANPTKPPSTYGAPPADPAPPAPPPTTSRPVLLVPPRPPPLLKSHFSVFNKKSKPPRLFQRAPVVAVGPVRVRQVDTPSLLASDTRSTTRSPLQLQQEQLQMQYLRNEQRLREEHRTLQDINGLRFQIQAQEQQRDDMMKNLFKDIKKEKESGFKKLFYKGASLLGAMSFMPFSSGRRKREVPNLSCMADSLNLAVPRAHNCTHQDNFSLTDVVGILQAKQKGIMQGVSLSDLKPLLPPPAALHDPGCLHRSFCRLMVGLEGTPLYSAFLNKYLELFPVQDGKSGSVAGQALHLAKQRLTYGTIHSKETCQAFHCPYPDQDL</sequence>
<dbReference type="EMBL" id="JARAKH010000016">
    <property type="protein sequence ID" value="KAK8396095.1"/>
    <property type="molecule type" value="Genomic_DNA"/>
</dbReference>
<organism evidence="2 3">
    <name type="scientific">Scylla paramamosain</name>
    <name type="common">Mud crab</name>
    <dbReference type="NCBI Taxonomy" id="85552"/>
    <lineage>
        <taxon>Eukaryota</taxon>
        <taxon>Metazoa</taxon>
        <taxon>Ecdysozoa</taxon>
        <taxon>Arthropoda</taxon>
        <taxon>Crustacea</taxon>
        <taxon>Multicrustacea</taxon>
        <taxon>Malacostraca</taxon>
        <taxon>Eumalacostraca</taxon>
        <taxon>Eucarida</taxon>
        <taxon>Decapoda</taxon>
        <taxon>Pleocyemata</taxon>
        <taxon>Brachyura</taxon>
        <taxon>Eubrachyura</taxon>
        <taxon>Portunoidea</taxon>
        <taxon>Portunidae</taxon>
        <taxon>Portuninae</taxon>
        <taxon>Scylla</taxon>
    </lineage>
</organism>
<keyword evidence="3" id="KW-1185">Reference proteome</keyword>
<dbReference type="AlphaFoldDB" id="A0AAW0U8P1"/>
<name>A0AAW0U8P1_SCYPA</name>
<evidence type="ECO:0000313" key="2">
    <source>
        <dbReference type="EMBL" id="KAK8396095.1"/>
    </source>
</evidence>
<feature type="compositionally biased region" description="Pro residues" evidence="1">
    <location>
        <begin position="861"/>
        <end position="870"/>
    </location>
</feature>
<accession>A0AAW0U8P1</accession>
<proteinExistence type="predicted"/>
<protein>
    <submittedName>
        <fullName evidence="2">Uncharacterized protein</fullName>
    </submittedName>
</protein>
<feature type="compositionally biased region" description="Basic and acidic residues" evidence="1">
    <location>
        <begin position="444"/>
        <end position="455"/>
    </location>
</feature>
<feature type="compositionally biased region" description="Basic and acidic residues" evidence="1">
    <location>
        <begin position="666"/>
        <end position="684"/>
    </location>
</feature>
<evidence type="ECO:0000313" key="3">
    <source>
        <dbReference type="Proteomes" id="UP001487740"/>
    </source>
</evidence>
<evidence type="ECO:0000256" key="1">
    <source>
        <dbReference type="SAM" id="MobiDB-lite"/>
    </source>
</evidence>
<feature type="region of interest" description="Disordered" evidence="1">
    <location>
        <begin position="387"/>
        <end position="495"/>
    </location>
</feature>
<feature type="compositionally biased region" description="Pro residues" evidence="1">
    <location>
        <begin position="843"/>
        <end position="853"/>
    </location>
</feature>
<feature type="compositionally biased region" description="Low complexity" evidence="1">
    <location>
        <begin position="416"/>
        <end position="426"/>
    </location>
</feature>
<feature type="compositionally biased region" description="Pro residues" evidence="1">
    <location>
        <begin position="878"/>
        <end position="888"/>
    </location>
</feature>
<feature type="compositionally biased region" description="Pro residues" evidence="1">
    <location>
        <begin position="896"/>
        <end position="919"/>
    </location>
</feature>
<feature type="compositionally biased region" description="Basic and acidic residues" evidence="1">
    <location>
        <begin position="573"/>
        <end position="589"/>
    </location>
</feature>
<dbReference type="Proteomes" id="UP001487740">
    <property type="component" value="Unassembled WGS sequence"/>
</dbReference>
<feature type="compositionally biased region" description="Basic and acidic residues" evidence="1">
    <location>
        <begin position="630"/>
        <end position="639"/>
    </location>
</feature>
<feature type="compositionally biased region" description="Low complexity" evidence="1">
    <location>
        <begin position="641"/>
        <end position="665"/>
    </location>
</feature>